<evidence type="ECO:0000313" key="2">
    <source>
        <dbReference type="Proteomes" id="UP001519343"/>
    </source>
</evidence>
<dbReference type="Gene3D" id="2.40.128.20">
    <property type="match status" value="1"/>
</dbReference>
<protein>
    <submittedName>
        <fullName evidence="1">Uncharacterized beta-barrel protein YwiB (DUF1934 family)</fullName>
    </submittedName>
</protein>
<keyword evidence="2" id="KW-1185">Reference proteome</keyword>
<dbReference type="RefSeq" id="WP_209811993.1">
    <property type="nucleotide sequence ID" value="NZ_JAGGKT010000015.1"/>
</dbReference>
<proteinExistence type="predicted"/>
<dbReference type="InterPro" id="IPR015231">
    <property type="entry name" value="DUF1934"/>
</dbReference>
<dbReference type="InterPro" id="IPR012674">
    <property type="entry name" value="Calycin"/>
</dbReference>
<accession>A0ABS4GUM5</accession>
<gene>
    <name evidence="1" type="ORF">J2Z37_003997</name>
</gene>
<dbReference type="Pfam" id="PF09148">
    <property type="entry name" value="DUF1934"/>
    <property type="match status" value="1"/>
</dbReference>
<dbReference type="EMBL" id="JAGGKT010000015">
    <property type="protein sequence ID" value="MBP1933980.1"/>
    <property type="molecule type" value="Genomic_DNA"/>
</dbReference>
<dbReference type="Proteomes" id="UP001519343">
    <property type="component" value="Unassembled WGS sequence"/>
</dbReference>
<evidence type="ECO:0000313" key="1">
    <source>
        <dbReference type="EMBL" id="MBP1933980.1"/>
    </source>
</evidence>
<organism evidence="1 2">
    <name type="scientific">Ammoniphilus resinae</name>
    <dbReference type="NCBI Taxonomy" id="861532"/>
    <lineage>
        <taxon>Bacteria</taxon>
        <taxon>Bacillati</taxon>
        <taxon>Bacillota</taxon>
        <taxon>Bacilli</taxon>
        <taxon>Bacillales</taxon>
        <taxon>Paenibacillaceae</taxon>
        <taxon>Aneurinibacillus group</taxon>
        <taxon>Ammoniphilus</taxon>
    </lineage>
</organism>
<sequence>MKHVQLQLQTKMENVGESLTQQAKGKLYAKGSGWYLTYRETLDEGMEVSTTLKVFAEEGRALVIRTGSVQMRQEYILGQWTQGKYVSPHGVMWMETKAERIGFDAENRRLELDYLLKLNEEDLGRYILTIDWQEL</sequence>
<name>A0ABS4GUM5_9BACL</name>
<reference evidence="1 2" key="1">
    <citation type="submission" date="2021-03" db="EMBL/GenBank/DDBJ databases">
        <title>Genomic Encyclopedia of Type Strains, Phase IV (KMG-IV): sequencing the most valuable type-strain genomes for metagenomic binning, comparative biology and taxonomic classification.</title>
        <authorList>
            <person name="Goeker M."/>
        </authorList>
    </citation>
    <scope>NUCLEOTIDE SEQUENCE [LARGE SCALE GENOMIC DNA]</scope>
    <source>
        <strain evidence="1 2">DSM 24738</strain>
    </source>
</reference>
<comment type="caution">
    <text evidence="1">The sequence shown here is derived from an EMBL/GenBank/DDBJ whole genome shotgun (WGS) entry which is preliminary data.</text>
</comment>
<dbReference type="SUPFAM" id="SSF50814">
    <property type="entry name" value="Lipocalins"/>
    <property type="match status" value="1"/>
</dbReference>